<dbReference type="Proteomes" id="UP000036834">
    <property type="component" value="Unassembled WGS sequence"/>
</dbReference>
<dbReference type="Pfam" id="PF02465">
    <property type="entry name" value="FliD_N"/>
    <property type="match status" value="1"/>
</dbReference>
<evidence type="ECO:0000259" key="6">
    <source>
        <dbReference type="Pfam" id="PF02465"/>
    </source>
</evidence>
<reference evidence="10" key="1">
    <citation type="submission" date="2015-07" db="EMBL/GenBank/DDBJ databases">
        <title>Genome sequencing project for genomic taxonomy and phylogenomics of Bacillus-like bacteria.</title>
        <authorList>
            <person name="Liu B."/>
            <person name="Wang J."/>
            <person name="Zhu Y."/>
            <person name="Liu G."/>
            <person name="Chen Q."/>
            <person name="Chen Z."/>
            <person name="Lan J."/>
            <person name="Che J."/>
            <person name="Ge C."/>
            <person name="Shi H."/>
            <person name="Pan Z."/>
            <person name="Liu X."/>
        </authorList>
    </citation>
    <scope>NUCLEOTIDE SEQUENCE [LARGE SCALE GENOMIC DNA]</scope>
    <source>
        <strain evidence="10">DSM 9887</strain>
    </source>
</reference>
<evidence type="ECO:0000256" key="4">
    <source>
        <dbReference type="ARBA" id="ARBA00023143"/>
    </source>
</evidence>
<protein>
    <recommendedName>
        <fullName evidence="5">Flagellar hook-associated protein 2</fullName>
        <shortName evidence="5">HAP2</shortName>
    </recommendedName>
    <alternativeName>
        <fullName evidence="5">Flagellar cap protein</fullName>
    </alternativeName>
</protein>
<evidence type="ECO:0000313" key="8">
    <source>
        <dbReference type="EMBL" id="GED72223.1"/>
    </source>
</evidence>
<comment type="similarity">
    <text evidence="1 5">Belongs to the FliD family.</text>
</comment>
<organism evidence="9 10">
    <name type="scientific">Brevibacillus reuszeri</name>
    <dbReference type="NCBI Taxonomy" id="54915"/>
    <lineage>
        <taxon>Bacteria</taxon>
        <taxon>Bacillati</taxon>
        <taxon>Bacillota</taxon>
        <taxon>Bacilli</taxon>
        <taxon>Bacillales</taxon>
        <taxon>Paenibacillaceae</taxon>
        <taxon>Brevibacillus</taxon>
    </lineage>
</organism>
<name>A0A0K9YU58_9BACL</name>
<dbReference type="GO" id="GO:0009421">
    <property type="term" value="C:bacterial-type flagellum filament cap"/>
    <property type="evidence" value="ECO:0007669"/>
    <property type="project" value="InterPro"/>
</dbReference>
<dbReference type="GO" id="GO:0009424">
    <property type="term" value="C:bacterial-type flagellum hook"/>
    <property type="evidence" value="ECO:0007669"/>
    <property type="project" value="UniProtKB-UniRule"/>
</dbReference>
<dbReference type="InterPro" id="IPR010809">
    <property type="entry name" value="FliD_C"/>
</dbReference>
<evidence type="ECO:0000313" key="9">
    <source>
        <dbReference type="EMBL" id="KNB72182.1"/>
    </source>
</evidence>
<comment type="function">
    <text evidence="5">Required for morphogenesis and for the elongation of the flagellar filament by facilitating polymerization of the flagellin monomers at the tip of growing filament. Forms a capping structure, which prevents flagellin subunits (transported through the central channel of the flagellum) from leaking out without polymerization at the distal end.</text>
</comment>
<proteinExistence type="inferred from homology"/>
<dbReference type="PANTHER" id="PTHR30288">
    <property type="entry name" value="FLAGELLAR CAP/ASSEMBLY PROTEIN FLID"/>
    <property type="match status" value="1"/>
</dbReference>
<evidence type="ECO:0000256" key="1">
    <source>
        <dbReference type="ARBA" id="ARBA00009764"/>
    </source>
</evidence>
<dbReference type="GO" id="GO:0071973">
    <property type="term" value="P:bacterial-type flagellum-dependent cell motility"/>
    <property type="evidence" value="ECO:0007669"/>
    <property type="project" value="TreeGrafter"/>
</dbReference>
<dbReference type="Pfam" id="PF07195">
    <property type="entry name" value="FliD_C"/>
    <property type="match status" value="1"/>
</dbReference>
<dbReference type="AlphaFoldDB" id="A0A0K9YU58"/>
<dbReference type="PATRIC" id="fig|54915.3.peg.851"/>
<sequence>MKVSRVSYVPYSQRVGRYQLQMFQAKLNTPVNPISAYNLQPYYARQQQWTTDLSDSLSQLYRYSVDLDQAAKEFDPKRPKSAINRRQIVSSQPELATATVHGDAQPATYRLEIVRLANEQTNAGRLVESTSQTSMEEGFQQFSLMTDQHEELLSFYSSETDTYGQSIARMKEALDQNQSGLMTRIEAFGSMQSLVVSSTKTGAAQAFTLRDLSGNSIISLGMDHIVTHATDASFYVDGTLHTSATNQIRLGDSNVLVSLHDAGTEPIVLTIKPDTERLLQQTRKLVDRFNSMHHFLLRHEDSLEMQKLPTFERIAEAADHNLNRFGISMLPSGELALDEETWLSTVESSFNGFQDAMQGLSVQFREQVLELQSKPFGTFSRYYDEAVSNEPYSVSSISSLQYLQIAKTGLFLNVLW</sequence>
<dbReference type="OrthoDB" id="2476485at2"/>
<evidence type="ECO:0000256" key="5">
    <source>
        <dbReference type="RuleBase" id="RU362066"/>
    </source>
</evidence>
<evidence type="ECO:0000259" key="7">
    <source>
        <dbReference type="Pfam" id="PF07195"/>
    </source>
</evidence>
<keyword evidence="3" id="KW-0175">Coiled coil</keyword>
<evidence type="ECO:0000313" key="11">
    <source>
        <dbReference type="Proteomes" id="UP000319578"/>
    </source>
</evidence>
<comment type="subcellular location">
    <subcellularLocation>
        <location evidence="5">Secreted</location>
    </subcellularLocation>
    <subcellularLocation>
        <location evidence="5">Bacterial flagellum</location>
    </subcellularLocation>
</comment>
<comment type="subunit">
    <text evidence="2 5">Homopentamer.</text>
</comment>
<dbReference type="Proteomes" id="UP000319578">
    <property type="component" value="Unassembled WGS sequence"/>
</dbReference>
<dbReference type="PANTHER" id="PTHR30288:SF0">
    <property type="entry name" value="FLAGELLAR HOOK-ASSOCIATED PROTEIN 2"/>
    <property type="match status" value="1"/>
</dbReference>
<dbReference type="EMBL" id="LGIQ01000007">
    <property type="protein sequence ID" value="KNB72182.1"/>
    <property type="molecule type" value="Genomic_DNA"/>
</dbReference>
<dbReference type="RefSeq" id="WP_049738229.1">
    <property type="nucleotide sequence ID" value="NZ_BJON01000026.1"/>
</dbReference>
<dbReference type="STRING" id="54915.ADS79_09680"/>
<evidence type="ECO:0000256" key="3">
    <source>
        <dbReference type="ARBA" id="ARBA00023054"/>
    </source>
</evidence>
<dbReference type="InterPro" id="IPR003481">
    <property type="entry name" value="FliD_N"/>
</dbReference>
<dbReference type="EMBL" id="BJON01000026">
    <property type="protein sequence ID" value="GED72223.1"/>
    <property type="molecule type" value="Genomic_DNA"/>
</dbReference>
<feature type="domain" description="Flagellar hook-associated protein 2 C-terminal" evidence="7">
    <location>
        <begin position="229"/>
        <end position="296"/>
    </location>
</feature>
<comment type="caution">
    <text evidence="9">The sequence shown here is derived from an EMBL/GenBank/DDBJ whole genome shotgun (WGS) entry which is preliminary data.</text>
</comment>
<dbReference type="GO" id="GO:0007155">
    <property type="term" value="P:cell adhesion"/>
    <property type="evidence" value="ECO:0007669"/>
    <property type="project" value="InterPro"/>
</dbReference>
<evidence type="ECO:0000313" key="10">
    <source>
        <dbReference type="Proteomes" id="UP000036834"/>
    </source>
</evidence>
<keyword evidence="11" id="KW-1185">Reference proteome</keyword>
<gene>
    <name evidence="9" type="ORF">ADS79_09680</name>
    <name evidence="8" type="ORF">BRE01_59250</name>
</gene>
<keyword evidence="4 5" id="KW-0975">Bacterial flagellum</keyword>
<feature type="domain" description="Flagellar hook-associated protein 2 N-terminal" evidence="6">
    <location>
        <begin position="38"/>
        <end position="120"/>
    </location>
</feature>
<reference evidence="8 11" key="3">
    <citation type="submission" date="2019-06" db="EMBL/GenBank/DDBJ databases">
        <title>Whole genome shotgun sequence of Brevibacillus reuszeri NBRC 15719.</title>
        <authorList>
            <person name="Hosoyama A."/>
            <person name="Uohara A."/>
            <person name="Ohji S."/>
            <person name="Ichikawa N."/>
        </authorList>
    </citation>
    <scope>NUCLEOTIDE SEQUENCE [LARGE SCALE GENOMIC DNA]</scope>
    <source>
        <strain evidence="8 11">NBRC 15719</strain>
    </source>
</reference>
<accession>A0A0K9YU58</accession>
<evidence type="ECO:0000256" key="2">
    <source>
        <dbReference type="ARBA" id="ARBA00011255"/>
    </source>
</evidence>
<dbReference type="InterPro" id="IPR040026">
    <property type="entry name" value="FliD"/>
</dbReference>
<keyword evidence="5" id="KW-0964">Secreted</keyword>
<dbReference type="GO" id="GO:0005576">
    <property type="term" value="C:extracellular region"/>
    <property type="evidence" value="ECO:0007669"/>
    <property type="project" value="UniProtKB-SubCell"/>
</dbReference>
<reference evidence="9" key="2">
    <citation type="submission" date="2015-07" db="EMBL/GenBank/DDBJ databases">
        <title>MeaNS - Measles Nucleotide Surveillance Program.</title>
        <authorList>
            <person name="Tran T."/>
            <person name="Druce J."/>
        </authorList>
    </citation>
    <scope>NUCLEOTIDE SEQUENCE</scope>
    <source>
        <strain evidence="9">DSM 9887</strain>
    </source>
</reference>